<sequence length="393" mass="41500">FLHLFLAGIANMNEAADVFIAVHAGAGNHSKSNEHLYKTVCKLACQQAMALLKSRRSALEAVTAAVVVLENDECTNAGKGSNLTMQGTVECDASAMDGQSLFFGAVGALSGVVNPVTVACRLVEEQKLGPLPYGRVRPSILVGRGAQTYCSDSGLDVNANLISGTSVKTYLRYKRKCQRAESGVSLQKKQKLDTTETNRSLLLDGQQNLCKTVDDGVQDTVGAVCVDSDGNVAAATSSGGIWLKHSGRLGPAGVYGAGCWAQNQISESKPGVATVTSGCGEDLIQTLLAKTCSEAIRSTDDISQSLVKCFRHHFLGSEFLAAKEEKLGGVLILRTSKAASSKEVELSWIHSTSSLCLAYMAGNSKLPTVLMSRLDETCTPGKSFTMGGHMILL</sequence>
<dbReference type="GO" id="GO:0051604">
    <property type="term" value="P:protein maturation"/>
    <property type="evidence" value="ECO:0007669"/>
    <property type="project" value="TreeGrafter"/>
</dbReference>
<organism evidence="4">
    <name type="scientific">Arion vulgaris</name>
    <dbReference type="NCBI Taxonomy" id="1028688"/>
    <lineage>
        <taxon>Eukaryota</taxon>
        <taxon>Metazoa</taxon>
        <taxon>Spiralia</taxon>
        <taxon>Lophotrochozoa</taxon>
        <taxon>Mollusca</taxon>
        <taxon>Gastropoda</taxon>
        <taxon>Heterobranchia</taxon>
        <taxon>Euthyneura</taxon>
        <taxon>Panpulmonata</taxon>
        <taxon>Eupulmonata</taxon>
        <taxon>Stylommatophora</taxon>
        <taxon>Helicina</taxon>
        <taxon>Arionoidea</taxon>
        <taxon>Arionidae</taxon>
        <taxon>Arion</taxon>
    </lineage>
</organism>
<feature type="non-terminal residue" evidence="4">
    <location>
        <position position="1"/>
    </location>
</feature>
<dbReference type="CDD" id="cd04514">
    <property type="entry name" value="Taspase1_like"/>
    <property type="match status" value="1"/>
</dbReference>
<dbReference type="InterPro" id="IPR037464">
    <property type="entry name" value="Taspase1"/>
</dbReference>
<dbReference type="GO" id="GO:0004298">
    <property type="term" value="F:threonine-type endopeptidase activity"/>
    <property type="evidence" value="ECO:0007669"/>
    <property type="project" value="InterPro"/>
</dbReference>
<accession>A0A0B6Z479</accession>
<dbReference type="EMBL" id="HACG01016493">
    <property type="protein sequence ID" value="CEK63358.1"/>
    <property type="molecule type" value="Transcribed_RNA"/>
</dbReference>
<dbReference type="SUPFAM" id="SSF56235">
    <property type="entry name" value="N-terminal nucleophile aminohydrolases (Ntn hydrolases)"/>
    <property type="match status" value="1"/>
</dbReference>
<evidence type="ECO:0000256" key="3">
    <source>
        <dbReference type="PIRSR" id="PIRSR600246-3"/>
    </source>
</evidence>
<dbReference type="GO" id="GO:0005737">
    <property type="term" value="C:cytoplasm"/>
    <property type="evidence" value="ECO:0007669"/>
    <property type="project" value="TreeGrafter"/>
</dbReference>
<dbReference type="AlphaFoldDB" id="A0A0B6Z479"/>
<reference evidence="4" key="1">
    <citation type="submission" date="2014-12" db="EMBL/GenBank/DDBJ databases">
        <title>Insight into the proteome of Arion vulgaris.</title>
        <authorList>
            <person name="Aradska J."/>
            <person name="Bulat T."/>
            <person name="Smidak R."/>
            <person name="Sarate P."/>
            <person name="Gangsoo J."/>
            <person name="Sialana F."/>
            <person name="Bilban M."/>
            <person name="Lubec G."/>
        </authorList>
    </citation>
    <scope>NUCLEOTIDE SEQUENCE</scope>
    <source>
        <tissue evidence="4">Skin</tissue>
    </source>
</reference>
<protein>
    <submittedName>
        <fullName evidence="4">Uncharacterized protein</fullName>
    </submittedName>
</protein>
<feature type="active site" description="Nucleophile" evidence="2">
    <location>
        <position position="220"/>
    </location>
</feature>
<feature type="site" description="Cleavage; by autolysis" evidence="3">
    <location>
        <begin position="219"/>
        <end position="220"/>
    </location>
</feature>
<dbReference type="PANTHER" id="PTHR10188:SF8">
    <property type="entry name" value="THREONINE ASPARTASE 1"/>
    <property type="match status" value="1"/>
</dbReference>
<dbReference type="InterPro" id="IPR029055">
    <property type="entry name" value="Ntn_hydrolases_N"/>
</dbReference>
<comment type="similarity">
    <text evidence="1">Belongs to the Ntn-hydrolase family.</text>
</comment>
<evidence type="ECO:0000256" key="1">
    <source>
        <dbReference type="ARBA" id="ARBA00010872"/>
    </source>
</evidence>
<proteinExistence type="inferred from homology"/>
<gene>
    <name evidence="4" type="primary">ORF48017</name>
</gene>
<dbReference type="Pfam" id="PF01112">
    <property type="entry name" value="Asparaginase_2"/>
    <property type="match status" value="1"/>
</dbReference>
<evidence type="ECO:0000313" key="4">
    <source>
        <dbReference type="EMBL" id="CEK63358.1"/>
    </source>
</evidence>
<dbReference type="Gene3D" id="3.60.20.30">
    <property type="entry name" value="(Glycosyl)asparaginase"/>
    <property type="match status" value="1"/>
</dbReference>
<dbReference type="PANTHER" id="PTHR10188">
    <property type="entry name" value="L-ASPARAGINASE"/>
    <property type="match status" value="1"/>
</dbReference>
<evidence type="ECO:0000256" key="2">
    <source>
        <dbReference type="PIRSR" id="PIRSR600246-1"/>
    </source>
</evidence>
<dbReference type="InterPro" id="IPR000246">
    <property type="entry name" value="Peptidase_T2"/>
</dbReference>
<name>A0A0B6Z479_9EUPU</name>